<keyword evidence="5 6" id="KW-0472">Membrane</keyword>
<sequence length="490" mass="52972">MQSTPTSSSSDYANAPLLEGVCGGQERGGWWERNTRKVLDGEEAKTQILFALPMIFTNAFYYLVTLVSVMFAGHLGQLQLAGANLANAWYFATGVSLMAGLSGALETLCGQAFGAKRYRILGAYLQASCIISILFCIILSIFWFYTEPMMILLHQEPQIAKAAALYLTYLIPGVFAYGLLQNILRFLQTQSAVLPLVAFSGIPLCIHVGLTYALVNWTALGFKGAPLAASITLWVSTIMLAMYVILAKRFKHTWDGFSFESFSYFLTNLKLALPSAAMVCMESWAFEGLVLVAGIMPNAEITTSLTAMCVNTESVAYMGAFGLSAAVSTRVSNELGAANPDRAKSAMAVTLKLALVLALSIGLAIAFGHNFWAGLFSDNSTITEAFASLTPLLAISITVDAFQTILAGVARGCGWQHLAVYANLVAFYFVGLPVGMVLGLKFKLYSQGLWIGLICGLCCLACTLFVLTQRIKWTKMELLEKNDKKASISA</sequence>
<proteinExistence type="inferred from homology"/>
<feature type="transmembrane region" description="Helical" evidence="6">
    <location>
        <begin position="59"/>
        <end position="76"/>
    </location>
</feature>
<evidence type="ECO:0000256" key="6">
    <source>
        <dbReference type="RuleBase" id="RU004914"/>
    </source>
</evidence>
<name>A0A2P2MA55_RHIMU</name>
<protein>
    <recommendedName>
        <fullName evidence="6">Protein DETOXIFICATION</fullName>
    </recommendedName>
    <alternativeName>
        <fullName evidence="6">Multidrug and toxic compound extrusion protein</fullName>
    </alternativeName>
</protein>
<feature type="transmembrane region" description="Helical" evidence="6">
    <location>
        <begin position="418"/>
        <end position="442"/>
    </location>
</feature>
<feature type="transmembrane region" description="Helical" evidence="6">
    <location>
        <begin position="192"/>
        <end position="215"/>
    </location>
</feature>
<evidence type="ECO:0000256" key="2">
    <source>
        <dbReference type="ARBA" id="ARBA00010199"/>
    </source>
</evidence>
<feature type="transmembrane region" description="Helical" evidence="6">
    <location>
        <begin position="121"/>
        <end position="146"/>
    </location>
</feature>
<feature type="transmembrane region" description="Helical" evidence="6">
    <location>
        <begin position="385"/>
        <end position="406"/>
    </location>
</feature>
<dbReference type="GO" id="GO:0016020">
    <property type="term" value="C:membrane"/>
    <property type="evidence" value="ECO:0007669"/>
    <property type="project" value="UniProtKB-SubCell"/>
</dbReference>
<dbReference type="PANTHER" id="PTHR11206">
    <property type="entry name" value="MULTIDRUG RESISTANCE PROTEIN"/>
    <property type="match status" value="1"/>
</dbReference>
<feature type="transmembrane region" description="Helical" evidence="6">
    <location>
        <begin position="353"/>
        <end position="373"/>
    </location>
</feature>
<evidence type="ECO:0000313" key="7">
    <source>
        <dbReference type="EMBL" id="MBX27115.1"/>
    </source>
</evidence>
<feature type="transmembrane region" description="Helical" evidence="6">
    <location>
        <begin position="448"/>
        <end position="467"/>
    </location>
</feature>
<keyword evidence="3 6" id="KW-0812">Transmembrane</keyword>
<dbReference type="GO" id="GO:1990961">
    <property type="term" value="P:xenobiotic detoxification by transmembrane export across the plasma membrane"/>
    <property type="evidence" value="ECO:0007669"/>
    <property type="project" value="InterPro"/>
</dbReference>
<keyword evidence="4 6" id="KW-1133">Transmembrane helix</keyword>
<dbReference type="InterPro" id="IPR002528">
    <property type="entry name" value="MATE_fam"/>
</dbReference>
<comment type="similarity">
    <text evidence="2 6">Belongs to the multi antimicrobial extrusion (MATE) (TC 2.A.66.1) family.</text>
</comment>
<comment type="subcellular location">
    <subcellularLocation>
        <location evidence="1">Membrane</location>
        <topology evidence="1">Multi-pass membrane protein</topology>
    </subcellularLocation>
</comment>
<accession>A0A2P2MA55</accession>
<dbReference type="GO" id="GO:0042910">
    <property type="term" value="F:xenobiotic transmembrane transporter activity"/>
    <property type="evidence" value="ECO:0007669"/>
    <property type="project" value="InterPro"/>
</dbReference>
<reference evidence="7" key="1">
    <citation type="submission" date="2018-02" db="EMBL/GenBank/DDBJ databases">
        <title>Rhizophora mucronata_Transcriptome.</title>
        <authorList>
            <person name="Meera S.P."/>
            <person name="Sreeshan A."/>
            <person name="Augustine A."/>
        </authorList>
    </citation>
    <scope>NUCLEOTIDE SEQUENCE</scope>
    <source>
        <tissue evidence="7">Leaf</tissue>
    </source>
</reference>
<dbReference type="InterPro" id="IPR045069">
    <property type="entry name" value="MATE_euk"/>
</dbReference>
<dbReference type="GO" id="GO:0015297">
    <property type="term" value="F:antiporter activity"/>
    <property type="evidence" value="ECO:0007669"/>
    <property type="project" value="InterPro"/>
</dbReference>
<organism evidence="7">
    <name type="scientific">Rhizophora mucronata</name>
    <name type="common">Asiatic mangrove</name>
    <dbReference type="NCBI Taxonomy" id="61149"/>
    <lineage>
        <taxon>Eukaryota</taxon>
        <taxon>Viridiplantae</taxon>
        <taxon>Streptophyta</taxon>
        <taxon>Embryophyta</taxon>
        <taxon>Tracheophyta</taxon>
        <taxon>Spermatophyta</taxon>
        <taxon>Magnoliopsida</taxon>
        <taxon>eudicotyledons</taxon>
        <taxon>Gunneridae</taxon>
        <taxon>Pentapetalae</taxon>
        <taxon>rosids</taxon>
        <taxon>fabids</taxon>
        <taxon>Malpighiales</taxon>
        <taxon>Rhizophoraceae</taxon>
        <taxon>Rhizophora</taxon>
    </lineage>
</organism>
<dbReference type="Pfam" id="PF01554">
    <property type="entry name" value="MatE"/>
    <property type="match status" value="2"/>
</dbReference>
<evidence type="ECO:0000256" key="5">
    <source>
        <dbReference type="ARBA" id="ARBA00023136"/>
    </source>
</evidence>
<dbReference type="AlphaFoldDB" id="A0A2P2MA55"/>
<evidence type="ECO:0000256" key="3">
    <source>
        <dbReference type="ARBA" id="ARBA00022692"/>
    </source>
</evidence>
<feature type="transmembrane region" description="Helical" evidence="6">
    <location>
        <begin position="158"/>
        <end position="180"/>
    </location>
</feature>
<evidence type="ECO:0000256" key="1">
    <source>
        <dbReference type="ARBA" id="ARBA00004141"/>
    </source>
</evidence>
<dbReference type="NCBIfam" id="TIGR00797">
    <property type="entry name" value="matE"/>
    <property type="match status" value="1"/>
</dbReference>
<dbReference type="CDD" id="cd13132">
    <property type="entry name" value="MATE_eukaryotic"/>
    <property type="match status" value="1"/>
</dbReference>
<feature type="transmembrane region" description="Helical" evidence="6">
    <location>
        <begin position="227"/>
        <end position="246"/>
    </location>
</feature>
<evidence type="ECO:0000256" key="4">
    <source>
        <dbReference type="ARBA" id="ARBA00022989"/>
    </source>
</evidence>
<dbReference type="EMBL" id="GGEC01046631">
    <property type="protein sequence ID" value="MBX27115.1"/>
    <property type="molecule type" value="Transcribed_RNA"/>
</dbReference>
<feature type="transmembrane region" description="Helical" evidence="6">
    <location>
        <begin position="88"/>
        <end position="109"/>
    </location>
</feature>